<dbReference type="AlphaFoldDB" id="A0A368GKI5"/>
<protein>
    <submittedName>
        <fullName evidence="1">Uncharacterized protein</fullName>
    </submittedName>
</protein>
<evidence type="ECO:0000313" key="2">
    <source>
        <dbReference type="Proteomes" id="UP000252519"/>
    </source>
</evidence>
<keyword evidence="2" id="KW-1185">Reference proteome</keyword>
<proteinExistence type="predicted"/>
<organism evidence="1 2">
    <name type="scientific">Ancylostoma caninum</name>
    <name type="common">Dog hookworm</name>
    <dbReference type="NCBI Taxonomy" id="29170"/>
    <lineage>
        <taxon>Eukaryota</taxon>
        <taxon>Metazoa</taxon>
        <taxon>Ecdysozoa</taxon>
        <taxon>Nematoda</taxon>
        <taxon>Chromadorea</taxon>
        <taxon>Rhabditida</taxon>
        <taxon>Rhabditina</taxon>
        <taxon>Rhabditomorpha</taxon>
        <taxon>Strongyloidea</taxon>
        <taxon>Ancylostomatidae</taxon>
        <taxon>Ancylostomatinae</taxon>
        <taxon>Ancylostoma</taxon>
    </lineage>
</organism>
<sequence>LFFFSSSINNSEFAPVVVPRLVLLVNTVLFELKKATFKWKRVLGQLSKRKFAEGIEQQREFFRKTFTNADCSLMLELGAHLSSVVPHYTIRSTLGVSRISRHSSKKLLDLDVASLLKVARLLDGEFLRLIFLNE</sequence>
<dbReference type="Proteomes" id="UP000252519">
    <property type="component" value="Unassembled WGS sequence"/>
</dbReference>
<dbReference type="EMBL" id="JOJR01000136">
    <property type="protein sequence ID" value="RCN44188.1"/>
    <property type="molecule type" value="Genomic_DNA"/>
</dbReference>
<evidence type="ECO:0000313" key="1">
    <source>
        <dbReference type="EMBL" id="RCN44188.1"/>
    </source>
</evidence>
<gene>
    <name evidence="1" type="ORF">ANCCAN_09821</name>
</gene>
<feature type="non-terminal residue" evidence="1">
    <location>
        <position position="1"/>
    </location>
</feature>
<reference evidence="1 2" key="1">
    <citation type="submission" date="2014-10" db="EMBL/GenBank/DDBJ databases">
        <title>Draft genome of the hookworm Ancylostoma caninum.</title>
        <authorList>
            <person name="Mitreva M."/>
        </authorList>
    </citation>
    <scope>NUCLEOTIDE SEQUENCE [LARGE SCALE GENOMIC DNA]</scope>
    <source>
        <strain evidence="1 2">Baltimore</strain>
    </source>
</reference>
<name>A0A368GKI5_ANCCA</name>
<accession>A0A368GKI5</accession>
<comment type="caution">
    <text evidence="1">The sequence shown here is derived from an EMBL/GenBank/DDBJ whole genome shotgun (WGS) entry which is preliminary data.</text>
</comment>